<dbReference type="KEGG" id="plon:Pla110_16340"/>
<sequence>MSYLALHRRFVFVTLMATLLFQLEAFRLNVLLAADTYRLEETVSNADIFGVDSTITIKGELLTPQQDTALSHTLDAKAQVKFVEQRLEGAGRDARAFRSLRQYGKCEAQINVSDNQIKSVLRPERSKVAVHGYRQGLKRVAVEGPLTRNELDLLETPGDSLAITALLPGESVEVGDSWSVPDWAFQMLTATEAVLKSKMSCTLDRVEGNVAHISFKGDLEGATGGSPCTVQIQGEFTFLTDLKYVKSLKLTQKEDRSAGPVSAGLKVTATVDLERYPAVNPDVIPANADELVPVQPTVEELALELKTPWNFTFKHSRNWHVFQQTVSSTTLRYIEDGNFVAQCDLMKLSDVLPGRHVAAKQFQADIRSSLGGQLTELSELKEDKLENGVTTYQVNATGTARDLDMTWIYYLTASPKGNQTSFVYSVESKLLPDLGQEDERMIQSVEFK</sequence>
<protein>
    <submittedName>
        <fullName evidence="1">Uncharacterized protein</fullName>
    </submittedName>
</protein>
<accession>A0A518CL61</accession>
<gene>
    <name evidence="1" type="ORF">Pla110_16340</name>
</gene>
<evidence type="ECO:0000313" key="1">
    <source>
        <dbReference type="EMBL" id="QDU79914.1"/>
    </source>
</evidence>
<keyword evidence="2" id="KW-1185">Reference proteome</keyword>
<proteinExistence type="predicted"/>
<reference evidence="1 2" key="1">
    <citation type="submission" date="2019-02" db="EMBL/GenBank/DDBJ databases">
        <title>Deep-cultivation of Planctomycetes and their phenomic and genomic characterization uncovers novel biology.</title>
        <authorList>
            <person name="Wiegand S."/>
            <person name="Jogler M."/>
            <person name="Boedeker C."/>
            <person name="Pinto D."/>
            <person name="Vollmers J."/>
            <person name="Rivas-Marin E."/>
            <person name="Kohn T."/>
            <person name="Peeters S.H."/>
            <person name="Heuer A."/>
            <person name="Rast P."/>
            <person name="Oberbeckmann S."/>
            <person name="Bunk B."/>
            <person name="Jeske O."/>
            <person name="Meyerdierks A."/>
            <person name="Storesund J.E."/>
            <person name="Kallscheuer N."/>
            <person name="Luecker S."/>
            <person name="Lage O.M."/>
            <person name="Pohl T."/>
            <person name="Merkel B.J."/>
            <person name="Hornburger P."/>
            <person name="Mueller R.-W."/>
            <person name="Bruemmer F."/>
            <person name="Labrenz M."/>
            <person name="Spormann A.M."/>
            <person name="Op den Camp H."/>
            <person name="Overmann J."/>
            <person name="Amann R."/>
            <person name="Jetten M.S.M."/>
            <person name="Mascher T."/>
            <person name="Medema M.H."/>
            <person name="Devos D.P."/>
            <person name="Kaster A.-K."/>
            <person name="Ovreas L."/>
            <person name="Rohde M."/>
            <person name="Galperin M.Y."/>
            <person name="Jogler C."/>
        </authorList>
    </citation>
    <scope>NUCLEOTIDE SEQUENCE [LARGE SCALE GENOMIC DNA]</scope>
    <source>
        <strain evidence="1 2">Pla110</strain>
    </source>
</reference>
<dbReference type="Proteomes" id="UP000317178">
    <property type="component" value="Chromosome"/>
</dbReference>
<organism evidence="1 2">
    <name type="scientific">Polystyrenella longa</name>
    <dbReference type="NCBI Taxonomy" id="2528007"/>
    <lineage>
        <taxon>Bacteria</taxon>
        <taxon>Pseudomonadati</taxon>
        <taxon>Planctomycetota</taxon>
        <taxon>Planctomycetia</taxon>
        <taxon>Planctomycetales</taxon>
        <taxon>Planctomycetaceae</taxon>
        <taxon>Polystyrenella</taxon>
    </lineage>
</organism>
<dbReference type="RefSeq" id="WP_144994888.1">
    <property type="nucleotide sequence ID" value="NZ_CP036281.1"/>
</dbReference>
<dbReference type="EMBL" id="CP036281">
    <property type="protein sequence ID" value="QDU79914.1"/>
    <property type="molecule type" value="Genomic_DNA"/>
</dbReference>
<dbReference type="AlphaFoldDB" id="A0A518CL61"/>
<evidence type="ECO:0000313" key="2">
    <source>
        <dbReference type="Proteomes" id="UP000317178"/>
    </source>
</evidence>
<name>A0A518CL61_9PLAN</name>
<dbReference type="OrthoDB" id="280947at2"/>